<proteinExistence type="predicted"/>
<dbReference type="AlphaFoldDB" id="A0A8I3AV84"/>
<evidence type="ECO:0000313" key="2">
    <source>
        <dbReference type="Proteomes" id="UP000689129"/>
    </source>
</evidence>
<gene>
    <name evidence="1" type="ORF">HYQ45_002597</name>
</gene>
<name>A0A8I3AV84_VERLO</name>
<dbReference type="EMBL" id="JAEMWZ010000041">
    <property type="protein sequence ID" value="KAG7140644.1"/>
    <property type="molecule type" value="Genomic_DNA"/>
</dbReference>
<evidence type="ECO:0000313" key="1">
    <source>
        <dbReference type="EMBL" id="KAG7140644.1"/>
    </source>
</evidence>
<reference evidence="1" key="1">
    <citation type="journal article" date="2021" name="Mol. Plant Pathol.">
        <title>A 20-kb lineage-specific genomic region tames virulence in pathogenic amphidiploid Verticillium longisporum.</title>
        <authorList>
            <person name="Harting R."/>
            <person name="Starke J."/>
            <person name="Kusch H."/>
            <person name="Poggeler S."/>
            <person name="Maurus I."/>
            <person name="Schluter R."/>
            <person name="Landesfeind M."/>
            <person name="Bulla I."/>
            <person name="Nowrousian M."/>
            <person name="de Jonge R."/>
            <person name="Stahlhut G."/>
            <person name="Hoff K.J."/>
            <person name="Asshauer K.P."/>
            <person name="Thurmer A."/>
            <person name="Stanke M."/>
            <person name="Daniel R."/>
            <person name="Morgenstern B."/>
            <person name="Thomma B.P.H.J."/>
            <person name="Kronstad J.W."/>
            <person name="Braus-Stromeyer S.A."/>
            <person name="Braus G.H."/>
        </authorList>
    </citation>
    <scope>NUCLEOTIDE SEQUENCE</scope>
    <source>
        <strain evidence="1">Vl32</strain>
    </source>
</reference>
<organism evidence="1 2">
    <name type="scientific">Verticillium longisporum</name>
    <name type="common">Verticillium dahliae var. longisporum</name>
    <dbReference type="NCBI Taxonomy" id="100787"/>
    <lineage>
        <taxon>Eukaryota</taxon>
        <taxon>Fungi</taxon>
        <taxon>Dikarya</taxon>
        <taxon>Ascomycota</taxon>
        <taxon>Pezizomycotina</taxon>
        <taxon>Sordariomycetes</taxon>
        <taxon>Hypocreomycetidae</taxon>
        <taxon>Glomerellales</taxon>
        <taxon>Plectosphaerellaceae</taxon>
        <taxon>Verticillium</taxon>
    </lineage>
</organism>
<accession>A0A8I3AV84</accession>
<comment type="caution">
    <text evidence="1">The sequence shown here is derived from an EMBL/GenBank/DDBJ whole genome shotgun (WGS) entry which is preliminary data.</text>
</comment>
<dbReference type="Proteomes" id="UP000689129">
    <property type="component" value="Unassembled WGS sequence"/>
</dbReference>
<protein>
    <submittedName>
        <fullName evidence="1">Uncharacterized protein</fullName>
    </submittedName>
</protein>
<sequence length="77" mass="8348">MEGADLRTHNPLFDVLVSIGPTSSSEFNLTQHQEAKHQKAAPTVRASHGAFYCCELSPRRTSFGATLMATSEQPSPC</sequence>